<proteinExistence type="predicted"/>
<sequence length="150" mass="17683">MRPFLEAGLRNWHRMLGLPQQATRFWHRDRLRKELREAPTPLLKLSESSDVFFSISRARYDGFAIRSLPSLAPPRHLLVYAYMLGKFTMRWAFYRTVAVLCKAPNRQMVNEVVNPGKNHKLFEVATRHNIDSKKFLRVGLLVRRVWPLLP</sequence>
<dbReference type="GeneID" id="54294591"/>
<dbReference type="RefSeq" id="XP_033396233.1">
    <property type="nucleotide sequence ID" value="XM_033537095.1"/>
</dbReference>
<organism evidence="1 2">
    <name type="scientific">Aplosporella prunicola CBS 121167</name>
    <dbReference type="NCBI Taxonomy" id="1176127"/>
    <lineage>
        <taxon>Eukaryota</taxon>
        <taxon>Fungi</taxon>
        <taxon>Dikarya</taxon>
        <taxon>Ascomycota</taxon>
        <taxon>Pezizomycotina</taxon>
        <taxon>Dothideomycetes</taxon>
        <taxon>Dothideomycetes incertae sedis</taxon>
        <taxon>Botryosphaeriales</taxon>
        <taxon>Aplosporellaceae</taxon>
        <taxon>Aplosporella</taxon>
    </lineage>
</organism>
<protein>
    <submittedName>
        <fullName evidence="1">Uncharacterized protein</fullName>
    </submittedName>
</protein>
<evidence type="ECO:0000313" key="2">
    <source>
        <dbReference type="Proteomes" id="UP000799438"/>
    </source>
</evidence>
<gene>
    <name evidence="1" type="ORF">K452DRAFT_230443</name>
</gene>
<accession>A0A6A6B8R9</accession>
<reference evidence="1" key="1">
    <citation type="journal article" date="2020" name="Stud. Mycol.">
        <title>101 Dothideomycetes genomes: a test case for predicting lifestyles and emergence of pathogens.</title>
        <authorList>
            <person name="Haridas S."/>
            <person name="Albert R."/>
            <person name="Binder M."/>
            <person name="Bloem J."/>
            <person name="Labutti K."/>
            <person name="Salamov A."/>
            <person name="Andreopoulos B."/>
            <person name="Baker S."/>
            <person name="Barry K."/>
            <person name="Bills G."/>
            <person name="Bluhm B."/>
            <person name="Cannon C."/>
            <person name="Castanera R."/>
            <person name="Culley D."/>
            <person name="Daum C."/>
            <person name="Ezra D."/>
            <person name="Gonzalez J."/>
            <person name="Henrissat B."/>
            <person name="Kuo A."/>
            <person name="Liang C."/>
            <person name="Lipzen A."/>
            <person name="Lutzoni F."/>
            <person name="Magnuson J."/>
            <person name="Mondo S."/>
            <person name="Nolan M."/>
            <person name="Ohm R."/>
            <person name="Pangilinan J."/>
            <person name="Park H.-J."/>
            <person name="Ramirez L."/>
            <person name="Alfaro M."/>
            <person name="Sun H."/>
            <person name="Tritt A."/>
            <person name="Yoshinaga Y."/>
            <person name="Zwiers L.-H."/>
            <person name="Turgeon B."/>
            <person name="Goodwin S."/>
            <person name="Spatafora J."/>
            <person name="Crous P."/>
            <person name="Grigoriev I."/>
        </authorList>
    </citation>
    <scope>NUCLEOTIDE SEQUENCE</scope>
    <source>
        <strain evidence="1">CBS 121167</strain>
    </source>
</reference>
<keyword evidence="2" id="KW-1185">Reference proteome</keyword>
<dbReference type="OrthoDB" id="3582307at2759"/>
<evidence type="ECO:0000313" key="1">
    <source>
        <dbReference type="EMBL" id="KAF2140520.1"/>
    </source>
</evidence>
<dbReference type="AlphaFoldDB" id="A0A6A6B8R9"/>
<dbReference type="Proteomes" id="UP000799438">
    <property type="component" value="Unassembled WGS sequence"/>
</dbReference>
<name>A0A6A6B8R9_9PEZI</name>
<dbReference type="EMBL" id="ML995489">
    <property type="protein sequence ID" value="KAF2140520.1"/>
    <property type="molecule type" value="Genomic_DNA"/>
</dbReference>